<keyword evidence="4 11" id="KW-0732">Signal</keyword>
<evidence type="ECO:0000256" key="8">
    <source>
        <dbReference type="ARBA" id="ARBA00023136"/>
    </source>
</evidence>
<evidence type="ECO:0000256" key="10">
    <source>
        <dbReference type="ARBA" id="ARBA00023180"/>
    </source>
</evidence>
<keyword evidence="3" id="KW-0433">Leucine-rich repeat</keyword>
<protein>
    <submittedName>
        <fullName evidence="12">Piriformospora indica-insensitive protein 2</fullName>
    </submittedName>
</protein>
<keyword evidence="9" id="KW-0675">Receptor</keyword>
<dbReference type="Proteomes" id="UP000092600">
    <property type="component" value="Unassembled WGS sequence"/>
</dbReference>
<dbReference type="Pfam" id="PF13855">
    <property type="entry name" value="LRR_8"/>
    <property type="match status" value="2"/>
</dbReference>
<dbReference type="InterPro" id="IPR032675">
    <property type="entry name" value="LRR_dom_sf"/>
</dbReference>
<keyword evidence="8" id="KW-0472">Membrane</keyword>
<reference evidence="12 13" key="1">
    <citation type="journal article" date="2016" name="DNA Res.">
        <title>The draft genome of MD-2 pineapple using hybrid error correction of long reads.</title>
        <authorList>
            <person name="Redwan R.M."/>
            <person name="Saidin A."/>
            <person name="Kumar S.V."/>
        </authorList>
    </citation>
    <scope>NUCLEOTIDE SEQUENCE [LARGE SCALE GENOMIC DNA]</scope>
    <source>
        <strain evidence="13">cv. MD2</strain>
        <tissue evidence="12">Leaf</tissue>
    </source>
</reference>
<dbReference type="InterPro" id="IPR001611">
    <property type="entry name" value="Leu-rich_rpt"/>
</dbReference>
<dbReference type="Pfam" id="PF00560">
    <property type="entry name" value="LRR_1"/>
    <property type="match status" value="1"/>
</dbReference>
<evidence type="ECO:0000256" key="5">
    <source>
        <dbReference type="ARBA" id="ARBA00022737"/>
    </source>
</evidence>
<evidence type="ECO:0000256" key="7">
    <source>
        <dbReference type="ARBA" id="ARBA00022840"/>
    </source>
</evidence>
<dbReference type="Gene3D" id="3.80.10.10">
    <property type="entry name" value="Ribonuclease Inhibitor"/>
    <property type="match status" value="3"/>
</dbReference>
<dbReference type="FunFam" id="3.80.10.10:FF:000269">
    <property type="entry name" value="Piriformospora indica-insensitive protein 2"/>
    <property type="match status" value="1"/>
</dbReference>
<dbReference type="SUPFAM" id="SSF52058">
    <property type="entry name" value="L domain-like"/>
    <property type="match status" value="1"/>
</dbReference>
<dbReference type="PANTHER" id="PTHR48056:SF81">
    <property type="entry name" value="RECEPTOR PROTEIN-TYROSINE KINASE CEPR1"/>
    <property type="match status" value="1"/>
</dbReference>
<comment type="subcellular location">
    <subcellularLocation>
        <location evidence="1">Cell membrane</location>
    </subcellularLocation>
</comment>
<evidence type="ECO:0000256" key="1">
    <source>
        <dbReference type="ARBA" id="ARBA00004236"/>
    </source>
</evidence>
<keyword evidence="7" id="KW-0067">ATP-binding</keyword>
<name>A0A199VSP0_ANACO</name>
<proteinExistence type="predicted"/>
<evidence type="ECO:0000256" key="2">
    <source>
        <dbReference type="ARBA" id="ARBA00022475"/>
    </source>
</evidence>
<keyword evidence="2" id="KW-1003">Cell membrane</keyword>
<organism evidence="12 13">
    <name type="scientific">Ananas comosus</name>
    <name type="common">Pineapple</name>
    <name type="synonym">Ananas ananas</name>
    <dbReference type="NCBI Taxonomy" id="4615"/>
    <lineage>
        <taxon>Eukaryota</taxon>
        <taxon>Viridiplantae</taxon>
        <taxon>Streptophyta</taxon>
        <taxon>Embryophyta</taxon>
        <taxon>Tracheophyta</taxon>
        <taxon>Spermatophyta</taxon>
        <taxon>Magnoliopsida</taxon>
        <taxon>Liliopsida</taxon>
        <taxon>Poales</taxon>
        <taxon>Bromeliaceae</taxon>
        <taxon>Bromelioideae</taxon>
        <taxon>Ananas</taxon>
    </lineage>
</organism>
<evidence type="ECO:0000313" key="12">
    <source>
        <dbReference type="EMBL" id="OAY79700.1"/>
    </source>
</evidence>
<dbReference type="GO" id="GO:0051707">
    <property type="term" value="P:response to other organism"/>
    <property type="evidence" value="ECO:0007669"/>
    <property type="project" value="UniProtKB-ARBA"/>
</dbReference>
<accession>A0A199VSP0</accession>
<evidence type="ECO:0000256" key="6">
    <source>
        <dbReference type="ARBA" id="ARBA00022741"/>
    </source>
</evidence>
<dbReference type="AlphaFoldDB" id="A0A199VSP0"/>
<dbReference type="InterPro" id="IPR050647">
    <property type="entry name" value="Plant_LRR-RLKs"/>
</dbReference>
<keyword evidence="5" id="KW-0677">Repeat</keyword>
<evidence type="ECO:0000313" key="13">
    <source>
        <dbReference type="Proteomes" id="UP000092600"/>
    </source>
</evidence>
<dbReference type="STRING" id="4615.A0A199VSP0"/>
<comment type="caution">
    <text evidence="12">The sequence shown here is derived from an EMBL/GenBank/DDBJ whole genome shotgun (WGS) entry which is preliminary data.</text>
</comment>
<sequence length="479" mass="52527">MGGFKATTALFMLTLCKSFFSVVSEPDVVTAPMERTEQEALHAALRGIVGNGWNGSELYPDPCGWTPIQGVSCDLFEGMWYVTVLNIGPIYDNSLECANDAKLDEHLFELKHLTSISFFNCFTSTDRPATLASDNWNKLATSLRALEFRSNRGLIGAIPSTLGSLTNLESLVLVENALNNGEIPRELNNLFNLKRLSLAGNGLSGPIPSTLGNSLSNLLILDLSRNSLTGPVPPSLGNMHSLLKLDLSYNCLNGTLPNELSTLRNLTLLDLRNNSICGGWLQALQGMVSIQEVLLSNNPMGGNLMAFFEWKILINLTTLDLSNLSITGEIPESMTGLRRLRFLALDNNYITGSVSAEFADLPCINSLHISSNNLTGELRFPEGFYKKMGRRFAAWNNPNLCYNASSKSAGYVPLGVDKCEHEKENYISITSAENKRDKENRTANSDRIASVGRSAASITRFKRVILAPLLSVFLFVMLL</sequence>
<keyword evidence="6" id="KW-0547">Nucleotide-binding</keyword>
<evidence type="ECO:0000256" key="4">
    <source>
        <dbReference type="ARBA" id="ARBA00022729"/>
    </source>
</evidence>
<dbReference type="GO" id="GO:0005524">
    <property type="term" value="F:ATP binding"/>
    <property type="evidence" value="ECO:0007669"/>
    <property type="project" value="UniProtKB-KW"/>
</dbReference>
<evidence type="ECO:0000256" key="11">
    <source>
        <dbReference type="SAM" id="SignalP"/>
    </source>
</evidence>
<evidence type="ECO:0000256" key="3">
    <source>
        <dbReference type="ARBA" id="ARBA00022614"/>
    </source>
</evidence>
<dbReference type="EMBL" id="LSRQ01001027">
    <property type="protein sequence ID" value="OAY79700.1"/>
    <property type="molecule type" value="Genomic_DNA"/>
</dbReference>
<keyword evidence="10" id="KW-0325">Glycoprotein</keyword>
<gene>
    <name evidence="12" type="ORF">ACMD2_19404</name>
</gene>
<feature type="signal peptide" evidence="11">
    <location>
        <begin position="1"/>
        <end position="24"/>
    </location>
</feature>
<evidence type="ECO:0000256" key="9">
    <source>
        <dbReference type="ARBA" id="ARBA00023170"/>
    </source>
</evidence>
<feature type="chain" id="PRO_5008286086" evidence="11">
    <location>
        <begin position="25"/>
        <end position="479"/>
    </location>
</feature>
<dbReference type="PANTHER" id="PTHR48056">
    <property type="entry name" value="LRR RECEPTOR-LIKE SERINE/THREONINE-PROTEIN KINASE-RELATED"/>
    <property type="match status" value="1"/>
</dbReference>
<dbReference type="GO" id="GO:0005886">
    <property type="term" value="C:plasma membrane"/>
    <property type="evidence" value="ECO:0007669"/>
    <property type="project" value="UniProtKB-SubCell"/>
</dbReference>
<dbReference type="FunFam" id="3.80.10.10:FF:000383">
    <property type="entry name" value="Leucine-rich repeat receptor protein kinase EMS1"/>
    <property type="match status" value="1"/>
</dbReference>